<dbReference type="EC" id="1.14.13.93" evidence="4"/>
<dbReference type="Pfam" id="PF00067">
    <property type="entry name" value="p450"/>
    <property type="match status" value="1"/>
</dbReference>
<proteinExistence type="inferred from homology"/>
<organism evidence="4">
    <name type="scientific">Glycine soja</name>
    <name type="common">Wild soybean</name>
    <dbReference type="NCBI Taxonomy" id="3848"/>
    <lineage>
        <taxon>Eukaryota</taxon>
        <taxon>Viridiplantae</taxon>
        <taxon>Streptophyta</taxon>
        <taxon>Embryophyta</taxon>
        <taxon>Tracheophyta</taxon>
        <taxon>Spermatophyta</taxon>
        <taxon>Magnoliopsida</taxon>
        <taxon>eudicotyledons</taxon>
        <taxon>Gunneridae</taxon>
        <taxon>Pentapetalae</taxon>
        <taxon>rosids</taxon>
        <taxon>fabids</taxon>
        <taxon>Fabales</taxon>
        <taxon>Fabaceae</taxon>
        <taxon>Papilionoideae</taxon>
        <taxon>50 kb inversion clade</taxon>
        <taxon>NPAAA clade</taxon>
        <taxon>indigoferoid/millettioid clade</taxon>
        <taxon>Phaseoleae</taxon>
        <taxon>Glycine</taxon>
        <taxon>Glycine subgen. Soja</taxon>
    </lineage>
</organism>
<evidence type="ECO:0000256" key="1">
    <source>
        <dbReference type="ARBA" id="ARBA00010617"/>
    </source>
</evidence>
<accession>A0A0B2P6D6</accession>
<dbReference type="GO" id="GO:0009687">
    <property type="term" value="P:abscisic acid metabolic process"/>
    <property type="evidence" value="ECO:0007669"/>
    <property type="project" value="TreeGrafter"/>
</dbReference>
<dbReference type="InterPro" id="IPR002397">
    <property type="entry name" value="Cyt_P450_B"/>
</dbReference>
<dbReference type="GO" id="GO:0016125">
    <property type="term" value="P:sterol metabolic process"/>
    <property type="evidence" value="ECO:0007669"/>
    <property type="project" value="TreeGrafter"/>
</dbReference>
<name>A0A0B2P6D6_GLYSO</name>
<dbReference type="GO" id="GO:0010295">
    <property type="term" value="F:(+)-abscisic acid 8'-hydroxylase activity"/>
    <property type="evidence" value="ECO:0007669"/>
    <property type="project" value="TreeGrafter"/>
</dbReference>
<dbReference type="EMBL" id="KN668961">
    <property type="protein sequence ID" value="KHN04751.1"/>
    <property type="molecule type" value="Genomic_DNA"/>
</dbReference>
<dbReference type="SUPFAM" id="SSF48264">
    <property type="entry name" value="Cytochrome P450"/>
    <property type="match status" value="1"/>
</dbReference>
<evidence type="ECO:0000313" key="4">
    <source>
        <dbReference type="EMBL" id="KHN04751.1"/>
    </source>
</evidence>
<comment type="similarity">
    <text evidence="1">Belongs to the cytochrome P450 family.</text>
</comment>
<gene>
    <name evidence="4" type="ORF">glysoja_045041</name>
</gene>
<dbReference type="GO" id="GO:0020037">
    <property type="term" value="F:heme binding"/>
    <property type="evidence" value="ECO:0007669"/>
    <property type="project" value="InterPro"/>
</dbReference>
<dbReference type="PRINTS" id="PR00359">
    <property type="entry name" value="BP450"/>
</dbReference>
<dbReference type="PANTHER" id="PTHR24286">
    <property type="entry name" value="CYTOCHROME P450 26"/>
    <property type="match status" value="1"/>
</dbReference>
<evidence type="ECO:0000256" key="2">
    <source>
        <dbReference type="ARBA" id="ARBA00022723"/>
    </source>
</evidence>
<dbReference type="GO" id="GO:0005506">
    <property type="term" value="F:iron ion binding"/>
    <property type="evidence" value="ECO:0007669"/>
    <property type="project" value="InterPro"/>
</dbReference>
<dbReference type="PANTHER" id="PTHR24286:SF10">
    <property type="entry name" value="ABSCISIC ACID 8'-HYDROXYLASE 1"/>
    <property type="match status" value="1"/>
</dbReference>
<protein>
    <submittedName>
        <fullName evidence="4">Abscisic acid 8'-hydroxylase 3</fullName>
        <ecNumber evidence="4">1.14.13.93</ecNumber>
    </submittedName>
</protein>
<keyword evidence="4" id="KW-0560">Oxidoreductase</keyword>
<sequence>MYSQDPNIFFAKKFKRYSILNACTSHTRRARKKLAQILAQIISTRRNMKQDRNDLLGLFMSEKAGPTDEQIIDNIIGVIFAARDTTATVLTWIVKYLGENPHILEAVAETLRIASISSFTSREAIEDVEIQGYLIPEGWKVLPLFRNIHHRPDNFKEPEKFDPSRFEVPPKPNTFMHLAMGSMDVRQ</sequence>
<keyword evidence="2" id="KW-0479">Metal-binding</keyword>
<dbReference type="InterPro" id="IPR001128">
    <property type="entry name" value="Cyt_P450"/>
</dbReference>
<keyword evidence="3" id="KW-0408">Iron</keyword>
<dbReference type="Proteomes" id="UP000053555">
    <property type="component" value="Unassembled WGS sequence"/>
</dbReference>
<dbReference type="AlphaFoldDB" id="A0A0B2P6D6"/>
<reference evidence="4" key="1">
    <citation type="submission" date="2014-07" db="EMBL/GenBank/DDBJ databases">
        <title>Identification of a novel salt tolerance gene in wild soybean by whole-genome sequencing.</title>
        <authorList>
            <person name="Lam H.-M."/>
            <person name="Qi X."/>
            <person name="Li M.-W."/>
            <person name="Liu X."/>
            <person name="Xie M."/>
            <person name="Ni M."/>
            <person name="Xu X."/>
        </authorList>
    </citation>
    <scope>NUCLEOTIDE SEQUENCE [LARGE SCALE GENOMIC DNA]</scope>
    <source>
        <tissue evidence="4">Root</tissue>
    </source>
</reference>
<dbReference type="InterPro" id="IPR036396">
    <property type="entry name" value="Cyt_P450_sf"/>
</dbReference>
<evidence type="ECO:0000256" key="3">
    <source>
        <dbReference type="ARBA" id="ARBA00023004"/>
    </source>
</evidence>
<dbReference type="Gene3D" id="1.10.630.10">
    <property type="entry name" value="Cytochrome P450"/>
    <property type="match status" value="2"/>
</dbReference>